<evidence type="ECO:0008006" key="3">
    <source>
        <dbReference type="Google" id="ProtNLM"/>
    </source>
</evidence>
<accession>A0ABV6Y377</accession>
<dbReference type="EMBL" id="JBHOMY010000010">
    <property type="protein sequence ID" value="MFC1455733.1"/>
    <property type="molecule type" value="Genomic_DNA"/>
</dbReference>
<reference evidence="1 2" key="1">
    <citation type="submission" date="2024-09" db="EMBL/GenBank/DDBJ databases">
        <title>Nodulacao em especies de Leguminosae Basais da Amazonia e Caracterizacao dos Rizobios e Bacterias Associadas aos Nodulos.</title>
        <authorList>
            <person name="Jambeiro I.C.A."/>
            <person name="Lopes I.S."/>
            <person name="Aguiar E.R.G.R."/>
            <person name="Santos A.F.J."/>
            <person name="Dos Santos J.M.F."/>
            <person name="Gross E."/>
        </authorList>
    </citation>
    <scope>NUCLEOTIDE SEQUENCE [LARGE SCALE GENOMIC DNA]</scope>
    <source>
        <strain evidence="1 2">BRUESC1165</strain>
    </source>
</reference>
<dbReference type="RefSeq" id="WP_377028818.1">
    <property type="nucleotide sequence ID" value="NZ_JBHOMY010000010.1"/>
</dbReference>
<gene>
    <name evidence="1" type="ORF">ACETIH_03160</name>
</gene>
<comment type="caution">
    <text evidence="1">The sequence shown here is derived from an EMBL/GenBank/DDBJ whole genome shotgun (WGS) entry which is preliminary data.</text>
</comment>
<evidence type="ECO:0000313" key="2">
    <source>
        <dbReference type="Proteomes" id="UP001593940"/>
    </source>
</evidence>
<keyword evidence="2" id="KW-1185">Reference proteome</keyword>
<name>A0ABV6Y377_9HYPH</name>
<dbReference type="Proteomes" id="UP001593940">
    <property type="component" value="Unassembled WGS sequence"/>
</dbReference>
<proteinExistence type="predicted"/>
<evidence type="ECO:0000313" key="1">
    <source>
        <dbReference type="EMBL" id="MFC1455733.1"/>
    </source>
</evidence>
<sequence>MSSKSKLTKIGRSDKAAQHVRLYHWFRDTAAWKSLEAVDRALYIELLGRYGGPGTNNGRIPYSVREAAEALHIGKSTAAAAFRRLQERGFIVPAQKGGFTCKVRHSTEWLVTEFGSDVDLPDLGIKAGDLARKDFARWQPEKQNTVPLADRTVSESGQHDTSDRIVLPKKAVYGT</sequence>
<protein>
    <recommendedName>
        <fullName evidence="3">Helix-turn-helix domain-containing protein</fullName>
    </recommendedName>
</protein>
<organism evidence="1 2">
    <name type="scientific">Microvirga arabica</name>
    <dbReference type="NCBI Taxonomy" id="1128671"/>
    <lineage>
        <taxon>Bacteria</taxon>
        <taxon>Pseudomonadati</taxon>
        <taxon>Pseudomonadota</taxon>
        <taxon>Alphaproteobacteria</taxon>
        <taxon>Hyphomicrobiales</taxon>
        <taxon>Methylobacteriaceae</taxon>
        <taxon>Microvirga</taxon>
    </lineage>
</organism>